<evidence type="ECO:0000256" key="1">
    <source>
        <dbReference type="SAM" id="Phobius"/>
    </source>
</evidence>
<sequence>MSQISAEWLQQAFAIVSAGIALITVLFGVTAAIKSGLVRSIKIGPLEIEGITPELVDILKQQSPSKEVPEKPFEVVALSNYYNHALRRANISFWFSIIFASIGFGVIIFAFATHDNSDILGTVVKAASGAIIDAVASLFFVQSTNAQKSMAEFFEKLRLDRLNAEARELISEIENIERRDQLRAQLVLKYAGIEKLLVGN</sequence>
<dbReference type="AlphaFoldDB" id="A0A512DUM8"/>
<feature type="domain" description="Cyanobacterial TRADD-N associated 2 transmembrane" evidence="2">
    <location>
        <begin position="84"/>
        <end position="150"/>
    </location>
</feature>
<feature type="transmembrane region" description="Helical" evidence="1">
    <location>
        <begin position="119"/>
        <end position="141"/>
    </location>
</feature>
<dbReference type="OrthoDB" id="7065491at2"/>
<name>A0A512DUM8_9PROT</name>
<reference evidence="3 4" key="1">
    <citation type="submission" date="2019-07" db="EMBL/GenBank/DDBJ databases">
        <title>Whole genome shotgun sequence of Skermanella aerolata NBRC 106429.</title>
        <authorList>
            <person name="Hosoyama A."/>
            <person name="Uohara A."/>
            <person name="Ohji S."/>
            <person name="Ichikawa N."/>
        </authorList>
    </citation>
    <scope>NUCLEOTIDE SEQUENCE [LARGE SCALE GENOMIC DNA]</scope>
    <source>
        <strain evidence="3 4">NBRC 106429</strain>
    </source>
</reference>
<proteinExistence type="predicted"/>
<dbReference type="Proteomes" id="UP000321523">
    <property type="component" value="Unassembled WGS sequence"/>
</dbReference>
<gene>
    <name evidence="3" type="ORF">SAE02_43030</name>
</gene>
<feature type="transmembrane region" description="Helical" evidence="1">
    <location>
        <begin position="91"/>
        <end position="113"/>
    </location>
</feature>
<keyword evidence="4" id="KW-1185">Reference proteome</keyword>
<dbReference type="Pfam" id="PF20712">
    <property type="entry name" value="CyanoTRADDas_TM"/>
    <property type="match status" value="1"/>
</dbReference>
<comment type="caution">
    <text evidence="3">The sequence shown here is derived from an EMBL/GenBank/DDBJ whole genome shotgun (WGS) entry which is preliminary data.</text>
</comment>
<keyword evidence="1" id="KW-0812">Transmembrane</keyword>
<feature type="transmembrane region" description="Helical" evidence="1">
    <location>
        <begin position="12"/>
        <end position="33"/>
    </location>
</feature>
<dbReference type="RefSeq" id="WP_147040722.1">
    <property type="nucleotide sequence ID" value="NZ_BJYZ01000020.1"/>
</dbReference>
<keyword evidence="1" id="KW-0472">Membrane</keyword>
<dbReference type="InterPro" id="IPR048567">
    <property type="entry name" value="CyanoTRADDas_TM"/>
</dbReference>
<accession>A0A512DUM8</accession>
<evidence type="ECO:0000259" key="2">
    <source>
        <dbReference type="Pfam" id="PF20712"/>
    </source>
</evidence>
<keyword evidence="1" id="KW-1133">Transmembrane helix</keyword>
<protein>
    <recommendedName>
        <fullName evidence="2">Cyanobacterial TRADD-N associated 2 transmembrane domain-containing protein</fullName>
    </recommendedName>
</protein>
<evidence type="ECO:0000313" key="3">
    <source>
        <dbReference type="EMBL" id="GEO40155.1"/>
    </source>
</evidence>
<evidence type="ECO:0000313" key="4">
    <source>
        <dbReference type="Proteomes" id="UP000321523"/>
    </source>
</evidence>
<organism evidence="3 4">
    <name type="scientific">Skermanella aerolata</name>
    <dbReference type="NCBI Taxonomy" id="393310"/>
    <lineage>
        <taxon>Bacteria</taxon>
        <taxon>Pseudomonadati</taxon>
        <taxon>Pseudomonadota</taxon>
        <taxon>Alphaproteobacteria</taxon>
        <taxon>Rhodospirillales</taxon>
        <taxon>Azospirillaceae</taxon>
        <taxon>Skermanella</taxon>
    </lineage>
</organism>
<dbReference type="EMBL" id="BJYZ01000020">
    <property type="protein sequence ID" value="GEO40155.1"/>
    <property type="molecule type" value="Genomic_DNA"/>
</dbReference>